<comment type="similarity">
    <text evidence="1">Belongs to the bacterial ribosomal protein bL28 family.</text>
</comment>
<evidence type="ECO:0000256" key="2">
    <source>
        <dbReference type="ARBA" id="ARBA00022980"/>
    </source>
</evidence>
<comment type="caution">
    <text evidence="4">The sequence shown here is derived from an EMBL/GenBank/DDBJ whole genome shotgun (WGS) entry which is preliminary data.</text>
</comment>
<sequence>MARVCELCGKGKAMGNLRKLLRGHYNVTGRRSFKPNLQSTTFEGVKVLACVQCIRTKAKYQRAESAA</sequence>
<gene>
    <name evidence="4" type="ORF">A3D99_02720</name>
</gene>
<dbReference type="Gene3D" id="2.30.170.40">
    <property type="entry name" value="Ribosomal protein L28/L24"/>
    <property type="match status" value="1"/>
</dbReference>
<name>A0A1G1X306_9BACT</name>
<keyword evidence="3" id="KW-0687">Ribonucleoprotein</keyword>
<dbReference type="EMBL" id="MHHR01000014">
    <property type="protein sequence ID" value="OGY34402.1"/>
    <property type="molecule type" value="Genomic_DNA"/>
</dbReference>
<evidence type="ECO:0008006" key="6">
    <source>
        <dbReference type="Google" id="ProtNLM"/>
    </source>
</evidence>
<evidence type="ECO:0000256" key="3">
    <source>
        <dbReference type="ARBA" id="ARBA00023274"/>
    </source>
</evidence>
<evidence type="ECO:0000313" key="5">
    <source>
        <dbReference type="Proteomes" id="UP000177528"/>
    </source>
</evidence>
<dbReference type="SUPFAM" id="SSF143800">
    <property type="entry name" value="L28p-like"/>
    <property type="match status" value="1"/>
</dbReference>
<dbReference type="InterPro" id="IPR026569">
    <property type="entry name" value="Ribosomal_bL28"/>
</dbReference>
<accession>A0A1G1X306</accession>
<proteinExistence type="inferred from homology"/>
<evidence type="ECO:0000256" key="1">
    <source>
        <dbReference type="ARBA" id="ARBA00008760"/>
    </source>
</evidence>
<dbReference type="Pfam" id="PF00830">
    <property type="entry name" value="Ribosomal_L28"/>
    <property type="match status" value="1"/>
</dbReference>
<protein>
    <recommendedName>
        <fullName evidence="6">50S ribosomal protein L28</fullName>
    </recommendedName>
</protein>
<dbReference type="InterPro" id="IPR037147">
    <property type="entry name" value="Ribosomal_bL28_sf"/>
</dbReference>
<evidence type="ECO:0000313" key="4">
    <source>
        <dbReference type="EMBL" id="OGY34402.1"/>
    </source>
</evidence>
<dbReference type="GO" id="GO:0005840">
    <property type="term" value="C:ribosome"/>
    <property type="evidence" value="ECO:0007669"/>
    <property type="project" value="UniProtKB-KW"/>
</dbReference>
<reference evidence="4 5" key="1">
    <citation type="journal article" date="2016" name="Nat. Commun.">
        <title>Thousands of microbial genomes shed light on interconnected biogeochemical processes in an aquifer system.</title>
        <authorList>
            <person name="Anantharaman K."/>
            <person name="Brown C.T."/>
            <person name="Hug L.A."/>
            <person name="Sharon I."/>
            <person name="Castelle C.J."/>
            <person name="Probst A.J."/>
            <person name="Thomas B.C."/>
            <person name="Singh A."/>
            <person name="Wilkins M.J."/>
            <person name="Karaoz U."/>
            <person name="Brodie E.L."/>
            <person name="Williams K.H."/>
            <person name="Hubbard S.S."/>
            <person name="Banfield J.F."/>
        </authorList>
    </citation>
    <scope>NUCLEOTIDE SEQUENCE [LARGE SCALE GENOMIC DNA]</scope>
</reference>
<dbReference type="InterPro" id="IPR034704">
    <property type="entry name" value="Ribosomal_bL28/bL31-like_sf"/>
</dbReference>
<dbReference type="GO" id="GO:1990904">
    <property type="term" value="C:ribonucleoprotein complex"/>
    <property type="evidence" value="ECO:0007669"/>
    <property type="project" value="UniProtKB-KW"/>
</dbReference>
<dbReference type="GO" id="GO:0003735">
    <property type="term" value="F:structural constituent of ribosome"/>
    <property type="evidence" value="ECO:0007669"/>
    <property type="project" value="InterPro"/>
</dbReference>
<dbReference type="Proteomes" id="UP000177528">
    <property type="component" value="Unassembled WGS sequence"/>
</dbReference>
<organism evidence="4 5">
    <name type="scientific">Candidatus Andersenbacteria bacterium RIFCSPHIGHO2_12_FULL_45_11</name>
    <dbReference type="NCBI Taxonomy" id="1797281"/>
    <lineage>
        <taxon>Bacteria</taxon>
        <taxon>Candidatus Anderseniibacteriota</taxon>
    </lineage>
</organism>
<dbReference type="AlphaFoldDB" id="A0A1G1X306"/>
<keyword evidence="2" id="KW-0689">Ribosomal protein</keyword>